<dbReference type="InterPro" id="IPR020056">
    <property type="entry name" value="Rbsml_bL25/Gln-tRNA_synth_N"/>
</dbReference>
<dbReference type="InterPro" id="IPR001021">
    <property type="entry name" value="Ribosomal_bL25_long"/>
</dbReference>
<dbReference type="NCBIfam" id="NF004128">
    <property type="entry name" value="PRK05618.1-2"/>
    <property type="match status" value="1"/>
</dbReference>
<dbReference type="HAMAP" id="MF_01334">
    <property type="entry name" value="Ribosomal_bL25_CTC"/>
    <property type="match status" value="1"/>
</dbReference>
<dbReference type="EMBL" id="FOUO01000022">
    <property type="protein sequence ID" value="SFM68077.1"/>
    <property type="molecule type" value="Genomic_DNA"/>
</dbReference>
<dbReference type="GO" id="GO:0006412">
    <property type="term" value="P:translation"/>
    <property type="evidence" value="ECO:0007669"/>
    <property type="project" value="UniProtKB-UniRule"/>
</dbReference>
<comment type="similarity">
    <text evidence="5">Belongs to the bacterial ribosomal protein bL25 family. CTC subfamily.</text>
</comment>
<name>A0A1I4SUL6_ECTMO</name>
<dbReference type="InterPro" id="IPR020055">
    <property type="entry name" value="Ribosomal_bL25_short"/>
</dbReference>
<dbReference type="InterPro" id="IPR020930">
    <property type="entry name" value="Ribosomal_uL5_bac-type"/>
</dbReference>
<evidence type="ECO:0000313" key="9">
    <source>
        <dbReference type="Proteomes" id="UP000199556"/>
    </source>
</evidence>
<dbReference type="GO" id="GO:0008097">
    <property type="term" value="F:5S rRNA binding"/>
    <property type="evidence" value="ECO:0007669"/>
    <property type="project" value="InterPro"/>
</dbReference>
<dbReference type="HAMAP" id="MF_01336">
    <property type="entry name" value="Ribosomal_bL25"/>
    <property type="match status" value="1"/>
</dbReference>
<evidence type="ECO:0000313" key="8">
    <source>
        <dbReference type="EMBL" id="SFM68077.1"/>
    </source>
</evidence>
<accession>A0A1I4SUL6</accession>
<dbReference type="CDD" id="cd00495">
    <property type="entry name" value="Ribosomal_L25_TL5_CTC"/>
    <property type="match status" value="1"/>
</dbReference>
<dbReference type="GO" id="GO:0003735">
    <property type="term" value="F:structural constituent of ribosome"/>
    <property type="evidence" value="ECO:0007669"/>
    <property type="project" value="InterPro"/>
</dbReference>
<keyword evidence="1 5" id="KW-0699">rRNA-binding</keyword>
<dbReference type="PANTHER" id="PTHR33284:SF1">
    <property type="entry name" value="RIBOSOMAL PROTEIN L25_GLN-TRNA SYNTHETASE, ANTI-CODON-BINDING DOMAIN-CONTAINING PROTEIN"/>
    <property type="match status" value="1"/>
</dbReference>
<dbReference type="NCBIfam" id="NF004130">
    <property type="entry name" value="PRK05618.1-5"/>
    <property type="match status" value="1"/>
</dbReference>
<protein>
    <recommendedName>
        <fullName evidence="5">Large ribosomal subunit protein bL25</fullName>
    </recommendedName>
    <alternativeName>
        <fullName evidence="5">General stress protein CTC</fullName>
    </alternativeName>
</protein>
<dbReference type="FunFam" id="2.40.240.10:FF:000002">
    <property type="entry name" value="50S ribosomal protein L25"/>
    <property type="match status" value="1"/>
</dbReference>
<evidence type="ECO:0000256" key="1">
    <source>
        <dbReference type="ARBA" id="ARBA00022730"/>
    </source>
</evidence>
<evidence type="ECO:0000256" key="4">
    <source>
        <dbReference type="ARBA" id="ARBA00023274"/>
    </source>
</evidence>
<keyword evidence="3 5" id="KW-0689">Ribosomal protein</keyword>
<dbReference type="Pfam" id="PF01386">
    <property type="entry name" value="Ribosomal_L25p"/>
    <property type="match status" value="1"/>
</dbReference>
<keyword evidence="4 5" id="KW-0687">Ribonucleoprotein</keyword>
<dbReference type="Gene3D" id="2.40.240.10">
    <property type="entry name" value="Ribosomal Protein L25, Chain P"/>
    <property type="match status" value="1"/>
</dbReference>
<feature type="domain" description="Large ribosomal subunit protein bL25 beta" evidence="7">
    <location>
        <begin position="103"/>
        <end position="192"/>
    </location>
</feature>
<comment type="subunit">
    <text evidence="5">Part of the 50S ribosomal subunit; part of the 5S rRNA/L5/L18/L25 subcomplex. Contacts the 5S rRNA. Binds to the 5S rRNA independently of L5 and L18.</text>
</comment>
<dbReference type="InterPro" id="IPR037121">
    <property type="entry name" value="Ribosomal_bL25_C"/>
</dbReference>
<dbReference type="NCBIfam" id="TIGR00731">
    <property type="entry name" value="bL25_bact_ctc"/>
    <property type="match status" value="1"/>
</dbReference>
<dbReference type="Pfam" id="PF14693">
    <property type="entry name" value="Ribosomal_TL5_C"/>
    <property type="match status" value="1"/>
</dbReference>
<evidence type="ECO:0000256" key="3">
    <source>
        <dbReference type="ARBA" id="ARBA00022980"/>
    </source>
</evidence>
<reference evidence="8 9" key="1">
    <citation type="submission" date="2016-10" db="EMBL/GenBank/DDBJ databases">
        <authorList>
            <person name="de Groot N.N."/>
        </authorList>
    </citation>
    <scope>NUCLEOTIDE SEQUENCE [LARGE SCALE GENOMIC DNA]</scope>
    <source>
        <strain evidence="8 9">DSM 4180</strain>
    </source>
</reference>
<evidence type="ECO:0000256" key="5">
    <source>
        <dbReference type="HAMAP-Rule" id="MF_01334"/>
    </source>
</evidence>
<feature type="domain" description="Large ribosomal subunit protein bL25 L25" evidence="6">
    <location>
        <begin position="8"/>
        <end position="94"/>
    </location>
</feature>
<proteinExistence type="inferred from homology"/>
<keyword evidence="9" id="KW-1185">Reference proteome</keyword>
<dbReference type="InterPro" id="IPR011035">
    <property type="entry name" value="Ribosomal_bL25/Gln-tRNA_synth"/>
</dbReference>
<dbReference type="Gene3D" id="2.170.120.20">
    <property type="entry name" value="Ribosomal protein L25, beta domain"/>
    <property type="match status" value="1"/>
</dbReference>
<dbReference type="NCBIfam" id="NF004612">
    <property type="entry name" value="PRK05943.1"/>
    <property type="match status" value="1"/>
</dbReference>
<comment type="function">
    <text evidence="5">This is one of the proteins that binds to the 5S RNA in the ribosome where it forms part of the central protuberance.</text>
</comment>
<dbReference type="AlphaFoldDB" id="A0A1I4SUL6"/>
<sequence length="208" mass="23369">MTLQFEFEAEPRVEQGKGASRRLRREGKMPAIIYGGGKEPQSITLSHKDVWQSQEHDAFYSHILTIRINGQSERAILRDLQRHPYRPWVLHLDLQRVNETEALRVHVPLHFLNEETCVGVKKGGGMLSHQAVEVEVECLPKDLPEYIEVDVEELKVGDSIHLSQLKLPAGVTLTALAQGEDHDLPVVSVLKTRGTPTGDEESEEEAAD</sequence>
<keyword evidence="2 5" id="KW-0694">RNA-binding</keyword>
<dbReference type="InterPro" id="IPR029751">
    <property type="entry name" value="Ribosomal_L25_dom"/>
</dbReference>
<evidence type="ECO:0000259" key="7">
    <source>
        <dbReference type="Pfam" id="PF14693"/>
    </source>
</evidence>
<dbReference type="Proteomes" id="UP000199556">
    <property type="component" value="Unassembled WGS sequence"/>
</dbReference>
<dbReference type="PANTHER" id="PTHR33284">
    <property type="entry name" value="RIBOSOMAL PROTEIN L25/GLN-TRNA SYNTHETASE, ANTI-CODON-BINDING DOMAIN-CONTAINING PROTEIN"/>
    <property type="match status" value="1"/>
</dbReference>
<dbReference type="InterPro" id="IPR020057">
    <property type="entry name" value="Ribosomal_bL25_b-dom"/>
</dbReference>
<evidence type="ECO:0000259" key="6">
    <source>
        <dbReference type="Pfam" id="PF01386"/>
    </source>
</evidence>
<dbReference type="STRING" id="195064.SAMN05421721_12227"/>
<dbReference type="OrthoDB" id="9806411at2"/>
<dbReference type="RefSeq" id="WP_090487484.1">
    <property type="nucleotide sequence ID" value="NZ_FOUO01000022.1"/>
</dbReference>
<dbReference type="FunFam" id="2.170.120.20:FF:000003">
    <property type="entry name" value="50S ribosomal protein L25"/>
    <property type="match status" value="1"/>
</dbReference>
<organism evidence="8 9">
    <name type="scientific">Ectothiorhodospira mobilis</name>
    <dbReference type="NCBI Taxonomy" id="195064"/>
    <lineage>
        <taxon>Bacteria</taxon>
        <taxon>Pseudomonadati</taxon>
        <taxon>Pseudomonadota</taxon>
        <taxon>Gammaproteobacteria</taxon>
        <taxon>Chromatiales</taxon>
        <taxon>Ectothiorhodospiraceae</taxon>
        <taxon>Ectothiorhodospira</taxon>
    </lineage>
</organism>
<dbReference type="SUPFAM" id="SSF50715">
    <property type="entry name" value="Ribosomal protein L25-like"/>
    <property type="match status" value="1"/>
</dbReference>
<evidence type="ECO:0000256" key="2">
    <source>
        <dbReference type="ARBA" id="ARBA00022884"/>
    </source>
</evidence>
<gene>
    <name evidence="5" type="primary">rplY</name>
    <name evidence="5" type="synonym">ctc</name>
    <name evidence="8" type="ORF">SAMN05421721_12227</name>
</gene>
<dbReference type="GO" id="GO:0022625">
    <property type="term" value="C:cytosolic large ribosomal subunit"/>
    <property type="evidence" value="ECO:0007669"/>
    <property type="project" value="TreeGrafter"/>
</dbReference>